<dbReference type="SUPFAM" id="SSF52317">
    <property type="entry name" value="Class I glutamine amidotransferase-like"/>
    <property type="match status" value="1"/>
</dbReference>
<protein>
    <submittedName>
        <fullName evidence="1">Gamma-glutamyl-gamma-aminobutyrate hydrolase family protein</fullName>
    </submittedName>
</protein>
<dbReference type="PANTHER" id="PTHR43235">
    <property type="entry name" value="GLUTAMINE AMIDOTRANSFERASE PB2B2.05-RELATED"/>
    <property type="match status" value="1"/>
</dbReference>
<dbReference type="Gene3D" id="3.40.50.880">
    <property type="match status" value="1"/>
</dbReference>
<dbReference type="EMBL" id="JABBNB010000020">
    <property type="protein sequence ID" value="NMO03168.1"/>
    <property type="molecule type" value="Genomic_DNA"/>
</dbReference>
<dbReference type="Proteomes" id="UP000550729">
    <property type="component" value="Unassembled WGS sequence"/>
</dbReference>
<dbReference type="PROSITE" id="PS51273">
    <property type="entry name" value="GATASE_TYPE_1"/>
    <property type="match status" value="1"/>
</dbReference>
<dbReference type="InterPro" id="IPR044668">
    <property type="entry name" value="PuuD-like"/>
</dbReference>
<dbReference type="InterPro" id="IPR011697">
    <property type="entry name" value="Peptidase_C26"/>
</dbReference>
<dbReference type="GO" id="GO:0033969">
    <property type="term" value="F:gamma-glutamyl-gamma-aminobutyrate hydrolase activity"/>
    <property type="evidence" value="ECO:0007669"/>
    <property type="project" value="TreeGrafter"/>
</dbReference>
<proteinExistence type="predicted"/>
<gene>
    <name evidence="1" type="ORF">HH308_18300</name>
</gene>
<dbReference type="GO" id="GO:0006598">
    <property type="term" value="P:polyamine catabolic process"/>
    <property type="evidence" value="ECO:0007669"/>
    <property type="project" value="TreeGrafter"/>
</dbReference>
<sequence length="251" mass="27067">MKPLVAITGRRISGTTLNGLDQRWAAGEVDMFWAEFGKKVAEAGGIPIQLPYESAGTDVVERIDALVVTGGQDIDPVIWGGPPPLDADNGEVLTIDRRRDDYEIALVRHAIRRGIPILGICRGHQVLNVALGGTLIPHLPKTSITHVSAQAIPDRRPDKEHPVDFTPATLAARLYGPRFAVNSWHHQAVADLGDGLIVSGRAPDGVVEAIELPGRPVLGLQWHPEAIVELDPSFEWVVEQARAASLVGELS</sequence>
<dbReference type="InterPro" id="IPR029062">
    <property type="entry name" value="Class_I_gatase-like"/>
</dbReference>
<keyword evidence="1" id="KW-0378">Hydrolase</keyword>
<reference evidence="1 2" key="1">
    <citation type="submission" date="2020-04" db="EMBL/GenBank/DDBJ databases">
        <title>Gordonia sp. nov. TBRC 11910.</title>
        <authorList>
            <person name="Suriyachadkun C."/>
        </authorList>
    </citation>
    <scope>NUCLEOTIDE SEQUENCE [LARGE SCALE GENOMIC DNA]</scope>
    <source>
        <strain evidence="1 2">TBRC 11910</strain>
    </source>
</reference>
<dbReference type="Pfam" id="PF07722">
    <property type="entry name" value="Peptidase_C26"/>
    <property type="match status" value="1"/>
</dbReference>
<dbReference type="PANTHER" id="PTHR43235:SF1">
    <property type="entry name" value="GLUTAMINE AMIDOTRANSFERASE PB2B2.05-RELATED"/>
    <property type="match status" value="1"/>
</dbReference>
<organism evidence="1 2">
    <name type="scientific">Gordonia asplenii</name>
    <dbReference type="NCBI Taxonomy" id="2725283"/>
    <lineage>
        <taxon>Bacteria</taxon>
        <taxon>Bacillati</taxon>
        <taxon>Actinomycetota</taxon>
        <taxon>Actinomycetes</taxon>
        <taxon>Mycobacteriales</taxon>
        <taxon>Gordoniaceae</taxon>
        <taxon>Gordonia</taxon>
    </lineage>
</organism>
<evidence type="ECO:0000313" key="1">
    <source>
        <dbReference type="EMBL" id="NMO03168.1"/>
    </source>
</evidence>
<dbReference type="RefSeq" id="WP_170195666.1">
    <property type="nucleotide sequence ID" value="NZ_JABBNB010000020.1"/>
</dbReference>
<dbReference type="AlphaFoldDB" id="A0A848L6D4"/>
<evidence type="ECO:0000313" key="2">
    <source>
        <dbReference type="Proteomes" id="UP000550729"/>
    </source>
</evidence>
<dbReference type="CDD" id="cd01745">
    <property type="entry name" value="GATase1_2"/>
    <property type="match status" value="1"/>
</dbReference>
<name>A0A848L6D4_9ACTN</name>
<accession>A0A848L6D4</accession>
<keyword evidence="2" id="KW-1185">Reference proteome</keyword>
<comment type="caution">
    <text evidence="1">The sequence shown here is derived from an EMBL/GenBank/DDBJ whole genome shotgun (WGS) entry which is preliminary data.</text>
</comment>
<dbReference type="GO" id="GO:0005829">
    <property type="term" value="C:cytosol"/>
    <property type="evidence" value="ECO:0007669"/>
    <property type="project" value="TreeGrafter"/>
</dbReference>